<dbReference type="EMBL" id="CAADHO010000005">
    <property type="protein sequence ID" value="VFQ45330.1"/>
    <property type="molecule type" value="Genomic_DNA"/>
</dbReference>
<dbReference type="InterPro" id="IPR025295">
    <property type="entry name" value="eCIS_core_dom"/>
</dbReference>
<protein>
    <recommendedName>
        <fullName evidence="2">eCIS core domain-containing protein</fullName>
    </recommendedName>
</protein>
<feature type="region of interest" description="Disordered" evidence="1">
    <location>
        <begin position="122"/>
        <end position="158"/>
    </location>
</feature>
<evidence type="ECO:0000313" key="4">
    <source>
        <dbReference type="Proteomes" id="UP000507962"/>
    </source>
</evidence>
<feature type="compositionally biased region" description="Basic and acidic residues" evidence="1">
    <location>
        <begin position="1"/>
        <end position="12"/>
    </location>
</feature>
<sequence>MKDFVQRSEKEGASPLTVASENRAPEACHTPDAVQRRCGAIVAQARNTTGLPDRVKEGMQRSFNTDFSDITVHPSSSKAPALGAQAFTQGHDVHFAPGQFRPDTTSGRELIGHELAHVVQQREGRVSPTCEVSGMPVNDNPGLEAEADALGKRASGSV</sequence>
<reference evidence="3 4" key="1">
    <citation type="submission" date="2019-03" db="EMBL/GenBank/DDBJ databases">
        <authorList>
            <person name="Nijsse B."/>
        </authorList>
    </citation>
    <scope>NUCLEOTIDE SEQUENCE [LARGE SCALE GENOMIC DNA]</scope>
    <source>
        <strain evidence="3">Desulfoluna butyratoxydans MSL71</strain>
    </source>
</reference>
<dbReference type="RefSeq" id="WP_180141763.1">
    <property type="nucleotide sequence ID" value="NZ_CAADHO010000005.1"/>
</dbReference>
<evidence type="ECO:0000256" key="1">
    <source>
        <dbReference type="SAM" id="MobiDB-lite"/>
    </source>
</evidence>
<dbReference type="AlphaFoldDB" id="A0A4U8YNE4"/>
<name>A0A4U8YNE4_9BACT</name>
<evidence type="ECO:0000313" key="3">
    <source>
        <dbReference type="EMBL" id="VFQ45330.1"/>
    </source>
</evidence>
<feature type="domain" description="eCIS core" evidence="2">
    <location>
        <begin position="51"/>
        <end position="124"/>
    </location>
</feature>
<organism evidence="3 4">
    <name type="scientific">Desulfoluna butyratoxydans</name>
    <dbReference type="NCBI Taxonomy" id="231438"/>
    <lineage>
        <taxon>Bacteria</taxon>
        <taxon>Pseudomonadati</taxon>
        <taxon>Thermodesulfobacteriota</taxon>
        <taxon>Desulfobacteria</taxon>
        <taxon>Desulfobacterales</taxon>
        <taxon>Desulfolunaceae</taxon>
        <taxon>Desulfoluna</taxon>
    </lineage>
</organism>
<proteinExistence type="predicted"/>
<accession>A0A4U8YNE4</accession>
<dbReference type="Pfam" id="PF13699">
    <property type="entry name" value="eCIS_core"/>
    <property type="match status" value="1"/>
</dbReference>
<dbReference type="Proteomes" id="UP000507962">
    <property type="component" value="Unassembled WGS sequence"/>
</dbReference>
<evidence type="ECO:0000259" key="2">
    <source>
        <dbReference type="Pfam" id="PF13699"/>
    </source>
</evidence>
<feature type="region of interest" description="Disordered" evidence="1">
    <location>
        <begin position="1"/>
        <end position="31"/>
    </location>
</feature>
<keyword evidence="4" id="KW-1185">Reference proteome</keyword>
<gene>
    <name evidence="3" type="ORF">MSL71_29870</name>
</gene>